<accession>A0ACC3BDX0</accession>
<sequence length="80" mass="8984">MTGKDLKNNVRSKLQSLFRKGDQKHNKPSDNDSEITLFPLPEAQSKPSQQTNCVSCSRLEQPYNGDQCFGSCCRGQGYSR</sequence>
<evidence type="ECO:0000313" key="2">
    <source>
        <dbReference type="Proteomes" id="UP001177260"/>
    </source>
</evidence>
<proteinExistence type="predicted"/>
<organism evidence="1 2">
    <name type="scientific">Aspergillus melleus</name>
    <dbReference type="NCBI Taxonomy" id="138277"/>
    <lineage>
        <taxon>Eukaryota</taxon>
        <taxon>Fungi</taxon>
        <taxon>Dikarya</taxon>
        <taxon>Ascomycota</taxon>
        <taxon>Pezizomycotina</taxon>
        <taxon>Eurotiomycetes</taxon>
        <taxon>Eurotiomycetidae</taxon>
        <taxon>Eurotiales</taxon>
        <taxon>Aspergillaceae</taxon>
        <taxon>Aspergillus</taxon>
        <taxon>Aspergillus subgen. Circumdati</taxon>
    </lineage>
</organism>
<dbReference type="Proteomes" id="UP001177260">
    <property type="component" value="Unassembled WGS sequence"/>
</dbReference>
<evidence type="ECO:0000313" key="1">
    <source>
        <dbReference type="EMBL" id="KAK1148808.1"/>
    </source>
</evidence>
<gene>
    <name evidence="1" type="ORF">N8T08_008693</name>
</gene>
<comment type="caution">
    <text evidence="1">The sequence shown here is derived from an EMBL/GenBank/DDBJ whole genome shotgun (WGS) entry which is preliminary data.</text>
</comment>
<dbReference type="EMBL" id="JAOPJF010000006">
    <property type="protein sequence ID" value="KAK1148808.1"/>
    <property type="molecule type" value="Genomic_DNA"/>
</dbReference>
<keyword evidence="2" id="KW-1185">Reference proteome</keyword>
<name>A0ACC3BDX0_9EURO</name>
<reference evidence="1 2" key="1">
    <citation type="journal article" date="2023" name="ACS Omega">
        <title>Identification of the Neoaspergillic Acid Biosynthesis Gene Cluster by Establishing an In Vitro CRISPR-Ribonucleoprotein Genetic System in Aspergillus melleus.</title>
        <authorList>
            <person name="Yuan B."/>
            <person name="Grau M.F."/>
            <person name="Murata R.M."/>
            <person name="Torok T."/>
            <person name="Venkateswaran K."/>
            <person name="Stajich J.E."/>
            <person name="Wang C.C.C."/>
        </authorList>
    </citation>
    <scope>NUCLEOTIDE SEQUENCE [LARGE SCALE GENOMIC DNA]</scope>
    <source>
        <strain evidence="1 2">IMV 1140</strain>
    </source>
</reference>
<protein>
    <submittedName>
        <fullName evidence="1">Uncharacterized protein</fullName>
    </submittedName>
</protein>